<evidence type="ECO:0000259" key="1">
    <source>
        <dbReference type="PROSITE" id="PS51186"/>
    </source>
</evidence>
<gene>
    <name evidence="2" type="ORF">ABQJ56_16690</name>
</gene>
<dbReference type="Proteomes" id="UP001556170">
    <property type="component" value="Unassembled WGS sequence"/>
</dbReference>
<feature type="domain" description="N-acetyltransferase" evidence="1">
    <location>
        <begin position="7"/>
        <end position="164"/>
    </location>
</feature>
<accession>A0ABV3QTD2</accession>
<dbReference type="PROSITE" id="PS51186">
    <property type="entry name" value="GNAT"/>
    <property type="match status" value="1"/>
</dbReference>
<dbReference type="GO" id="GO:0016746">
    <property type="term" value="F:acyltransferase activity"/>
    <property type="evidence" value="ECO:0007669"/>
    <property type="project" value="UniProtKB-KW"/>
</dbReference>
<dbReference type="Pfam" id="PF00583">
    <property type="entry name" value="Acetyltransf_1"/>
    <property type="match status" value="1"/>
</dbReference>
<dbReference type="RefSeq" id="WP_367846153.1">
    <property type="nucleotide sequence ID" value="NZ_JBFOHL010000022.1"/>
</dbReference>
<protein>
    <submittedName>
        <fullName evidence="2">GNAT family N-acetyltransferase</fullName>
        <ecNumber evidence="2">2.3.1.-</ecNumber>
    </submittedName>
</protein>
<dbReference type="EMBL" id="JBFOHL010000022">
    <property type="protein sequence ID" value="MEW9625862.1"/>
    <property type="molecule type" value="Genomic_DNA"/>
</dbReference>
<organism evidence="2 3">
    <name type="scientific">Rhodanobacter geophilus</name>
    <dbReference type="NCBI Taxonomy" id="3162488"/>
    <lineage>
        <taxon>Bacteria</taxon>
        <taxon>Pseudomonadati</taxon>
        <taxon>Pseudomonadota</taxon>
        <taxon>Gammaproteobacteria</taxon>
        <taxon>Lysobacterales</taxon>
        <taxon>Rhodanobacteraceae</taxon>
        <taxon>Rhodanobacter</taxon>
    </lineage>
</organism>
<dbReference type="EC" id="2.3.1.-" evidence="2"/>
<dbReference type="InterPro" id="IPR000182">
    <property type="entry name" value="GNAT_dom"/>
</dbReference>
<dbReference type="SUPFAM" id="SSF55729">
    <property type="entry name" value="Acyl-CoA N-acyltransferases (Nat)"/>
    <property type="match status" value="1"/>
</dbReference>
<sequence>MPAPPVIRVCPVTPALRAAVLRLHARPEQDGFVSPPAHTLPDAEQCPGSAPMAILIGDTVIGYYRIERSARSITGRDDDADALGLRSFQLDAAWQGRGLGIRVMDILLADLTQHHPQARRIVLAVNCANAAALALYRCAGFADGGTLYHGGRSGPQHLLWRSLA</sequence>
<dbReference type="InterPro" id="IPR016181">
    <property type="entry name" value="Acyl_CoA_acyltransferase"/>
</dbReference>
<dbReference type="Gene3D" id="3.40.630.30">
    <property type="match status" value="1"/>
</dbReference>
<evidence type="ECO:0000313" key="3">
    <source>
        <dbReference type="Proteomes" id="UP001556170"/>
    </source>
</evidence>
<proteinExistence type="predicted"/>
<reference evidence="2 3" key="1">
    <citation type="submission" date="2024-06" db="EMBL/GenBank/DDBJ databases">
        <authorList>
            <person name="Woo H."/>
        </authorList>
    </citation>
    <scope>NUCLEOTIDE SEQUENCE [LARGE SCALE GENOMIC DNA]</scope>
    <source>
        <strain evidence="2 3">S2-g</strain>
    </source>
</reference>
<evidence type="ECO:0000313" key="2">
    <source>
        <dbReference type="EMBL" id="MEW9625862.1"/>
    </source>
</evidence>
<keyword evidence="3" id="KW-1185">Reference proteome</keyword>
<comment type="caution">
    <text evidence="2">The sequence shown here is derived from an EMBL/GenBank/DDBJ whole genome shotgun (WGS) entry which is preliminary data.</text>
</comment>
<name>A0ABV3QTD2_9GAMM</name>
<keyword evidence="2" id="KW-0808">Transferase</keyword>
<keyword evidence="2" id="KW-0012">Acyltransferase</keyword>